<keyword evidence="12 13" id="KW-0472">Membrane</keyword>
<dbReference type="SUPFAM" id="SSF55874">
    <property type="entry name" value="ATPase domain of HSP90 chaperone/DNA topoisomerase II/histidine kinase"/>
    <property type="match status" value="1"/>
</dbReference>
<dbReference type="SUPFAM" id="SSF55781">
    <property type="entry name" value="GAF domain-like"/>
    <property type="match status" value="1"/>
</dbReference>
<evidence type="ECO:0000313" key="16">
    <source>
        <dbReference type="EMBL" id="MBB1261180.1"/>
    </source>
</evidence>
<organism evidence="17 18">
    <name type="scientific">Streptomyces alkaliterrae</name>
    <dbReference type="NCBI Taxonomy" id="2213162"/>
    <lineage>
        <taxon>Bacteria</taxon>
        <taxon>Bacillati</taxon>
        <taxon>Actinomycetota</taxon>
        <taxon>Actinomycetes</taxon>
        <taxon>Kitasatosporales</taxon>
        <taxon>Streptomycetaceae</taxon>
        <taxon>Streptomyces</taxon>
    </lineage>
</organism>
<dbReference type="OrthoDB" id="118142at2"/>
<dbReference type="SMART" id="SM00331">
    <property type="entry name" value="PP2C_SIG"/>
    <property type="match status" value="1"/>
</dbReference>
<keyword evidence="5 13" id="KW-0812">Transmembrane</keyword>
<dbReference type="InterPro" id="IPR029151">
    <property type="entry name" value="Sensor-like_sf"/>
</dbReference>
<dbReference type="SUPFAM" id="SSF55785">
    <property type="entry name" value="PYP-like sensor domain (PAS domain)"/>
    <property type="match status" value="1"/>
</dbReference>
<dbReference type="Pfam" id="PF07228">
    <property type="entry name" value="SpoIIE"/>
    <property type="match status" value="1"/>
</dbReference>
<dbReference type="SUPFAM" id="SSF81606">
    <property type="entry name" value="PP2C-like"/>
    <property type="match status" value="1"/>
</dbReference>
<dbReference type="PANTHER" id="PTHR43156:SF2">
    <property type="entry name" value="STAGE II SPORULATION PROTEIN E"/>
    <property type="match status" value="1"/>
</dbReference>
<feature type="transmembrane region" description="Helical" evidence="13">
    <location>
        <begin position="185"/>
        <end position="207"/>
    </location>
</feature>
<dbReference type="SMART" id="SM00065">
    <property type="entry name" value="GAF"/>
    <property type="match status" value="1"/>
</dbReference>
<dbReference type="Gene3D" id="3.30.450.40">
    <property type="match status" value="1"/>
</dbReference>
<evidence type="ECO:0000256" key="12">
    <source>
        <dbReference type="ARBA" id="ARBA00023136"/>
    </source>
</evidence>
<dbReference type="Gene3D" id="3.30.450.20">
    <property type="entry name" value="PAS domain"/>
    <property type="match status" value="2"/>
</dbReference>
<dbReference type="InterPro" id="IPR052016">
    <property type="entry name" value="Bact_Sigma-Reg"/>
</dbReference>
<gene>
    <name evidence="17" type="ORF">FNX44_023235</name>
    <name evidence="16" type="ORF">H3147_20480</name>
</gene>
<dbReference type="Pfam" id="PF17203">
    <property type="entry name" value="sCache_3_2"/>
    <property type="match status" value="1"/>
</dbReference>
<evidence type="ECO:0000256" key="2">
    <source>
        <dbReference type="ARBA" id="ARBA00022475"/>
    </source>
</evidence>
<dbReference type="InterPro" id="IPR035965">
    <property type="entry name" value="PAS-like_dom_sf"/>
</dbReference>
<dbReference type="EMBL" id="VJYK02000340">
    <property type="protein sequence ID" value="MQS04728.1"/>
    <property type="molecule type" value="Genomic_DNA"/>
</dbReference>
<evidence type="ECO:0000256" key="1">
    <source>
        <dbReference type="ARBA" id="ARBA00004651"/>
    </source>
</evidence>
<dbReference type="CDD" id="cd18773">
    <property type="entry name" value="PDC1_HK_sensor"/>
    <property type="match status" value="1"/>
</dbReference>
<evidence type="ECO:0000256" key="9">
    <source>
        <dbReference type="ARBA" id="ARBA00022840"/>
    </source>
</evidence>
<dbReference type="GO" id="GO:0005886">
    <property type="term" value="C:plasma membrane"/>
    <property type="evidence" value="ECO:0007669"/>
    <property type="project" value="UniProtKB-SubCell"/>
</dbReference>
<dbReference type="InterPro" id="IPR036890">
    <property type="entry name" value="HATPase_C_sf"/>
</dbReference>
<dbReference type="InterPro" id="IPR003018">
    <property type="entry name" value="GAF"/>
</dbReference>
<dbReference type="EMBL" id="JABJXA010000149">
    <property type="protein sequence ID" value="MBB1261180.1"/>
    <property type="molecule type" value="Genomic_DNA"/>
</dbReference>
<dbReference type="GO" id="GO:0016301">
    <property type="term" value="F:kinase activity"/>
    <property type="evidence" value="ECO:0007669"/>
    <property type="project" value="UniProtKB-KW"/>
</dbReference>
<dbReference type="SUPFAM" id="SSF103190">
    <property type="entry name" value="Sensory domain-like"/>
    <property type="match status" value="1"/>
</dbReference>
<feature type="domain" description="PPM-type phosphatase" evidence="15">
    <location>
        <begin position="540"/>
        <end position="767"/>
    </location>
</feature>
<keyword evidence="4" id="KW-0808">Transferase</keyword>
<evidence type="ECO:0000256" key="5">
    <source>
        <dbReference type="ARBA" id="ARBA00022692"/>
    </source>
</evidence>
<dbReference type="PANTHER" id="PTHR43156">
    <property type="entry name" value="STAGE II SPORULATION PROTEIN E-RELATED"/>
    <property type="match status" value="1"/>
</dbReference>
<dbReference type="Pfam" id="PF13185">
    <property type="entry name" value="GAF_2"/>
    <property type="match status" value="1"/>
</dbReference>
<keyword evidence="6" id="KW-0547">Nucleotide-binding</keyword>
<dbReference type="Gene3D" id="3.60.40.10">
    <property type="entry name" value="PPM-type phosphatase domain"/>
    <property type="match status" value="1"/>
</dbReference>
<protein>
    <submittedName>
        <fullName evidence="17">SpoIIE family protein phosphatase</fullName>
    </submittedName>
</protein>
<dbReference type="Gene3D" id="3.30.565.10">
    <property type="entry name" value="Histidine kinase-like ATPase, C-terminal domain"/>
    <property type="match status" value="1"/>
</dbReference>
<keyword evidence="7" id="KW-0418">Kinase</keyword>
<evidence type="ECO:0000256" key="10">
    <source>
        <dbReference type="ARBA" id="ARBA00022989"/>
    </source>
</evidence>
<keyword evidence="2" id="KW-1003">Cell membrane</keyword>
<evidence type="ECO:0000256" key="13">
    <source>
        <dbReference type="SAM" id="Phobius"/>
    </source>
</evidence>
<reference evidence="16" key="3">
    <citation type="journal article" name="Syst. Appl. Microbiol.">
        <title>Streptomyces alkaliterrae sp. nov., isolated from an alkaline soil, and emended descriptions of Streptomyces alkaliphilus, Streptomyces calidiresistens and Streptomyces durbertensis.</title>
        <authorList>
            <person name="Swiecimska M."/>
            <person name="Golinska P."/>
            <person name="Nouioui I."/>
            <person name="Wypij M."/>
            <person name="Rai M."/>
            <person name="Sangal V."/>
            <person name="Goodfellow M."/>
        </authorList>
    </citation>
    <scope>NUCLEOTIDE SEQUENCE</scope>
    <source>
        <strain evidence="16">OF8</strain>
    </source>
</reference>
<dbReference type="GO" id="GO:0000160">
    <property type="term" value="P:phosphorelay signal transduction system"/>
    <property type="evidence" value="ECO:0007669"/>
    <property type="project" value="UniProtKB-KW"/>
</dbReference>
<reference evidence="19" key="2">
    <citation type="submission" date="2020-05" db="EMBL/GenBank/DDBJ databases">
        <title>Classification of alakaliphilic streptomycetes isolated from an alkaline soil next to Lonar Crater, India and a proposal for the recognition of Streptomyces alkaliterrae sp. nov.</title>
        <authorList>
            <person name="Golinska P."/>
        </authorList>
    </citation>
    <scope>NUCLEOTIDE SEQUENCE [LARGE SCALE GENOMIC DNA]</scope>
    <source>
        <strain evidence="19">OF8</strain>
    </source>
</reference>
<evidence type="ECO:0000256" key="3">
    <source>
        <dbReference type="ARBA" id="ARBA00022553"/>
    </source>
</evidence>
<evidence type="ECO:0000313" key="18">
    <source>
        <dbReference type="Proteomes" id="UP000320857"/>
    </source>
</evidence>
<feature type="domain" description="GAF" evidence="14">
    <location>
        <begin position="353"/>
        <end position="522"/>
    </location>
</feature>
<sequence>MRVRSRSKWMTLLDVRSAAGQVFVLQVVVVVLLVTAAVAAVVLEARFESRQEAGRQSVTAAQVLANSPGIVEALESPDPSAVLQPRAEAARVNTGIDFIVVMDTTGTRITHPDPDRIGKKFIGTIDEALEGRTTVESARGPVGPGQQADVIQAVVPVFDADNQVIGLVSAGLTVQSVADLVERQLPLIFGAGVVGLALATAGTWLVARRLARQTHGLGPVEMTRMYEHHNAVLHAVREGVLITTAEGRVLLANDEARRLLDLPKDTERRHVDELGLDRAMTRLLASGEPATDEVHQAGDRLLAVNIRPTAPYGGPAGSVVTLRDTTELAAVTGRAEVAWERLTLLYEAGGRVGTTLDVARTAEELAEVAVPRFADVVTVELLEPVARGEEPGGTRSMRRTAISGGARERDALYPLGELITFVSTTPQARALRSGRAVIEADLRTAQGWQQQAPERARRVLESGVHSLLTVPLRARGVVLGLADFWRSGRAPAFEQDDLFFAEELAARAAVAIDNARRFTREHTMAVTLQRSLLPRGVPDQDALEVAWRYLPAEAGVGGDWFDVIPLSGARVALVVGDVVGHGLHAAATMGRLRTAVHNFSTLDLPVDDLLGRLDDLVTRIDDEESDAVGAARDHEVESVTGATCLYAIYDSVTGRCTVARAGHPGPAVVLPDGTVVHPRVPASLPLGLGGHPFETAELHLPEGSQLVLYSDGVVENRERDIGAGIERLENVLAGEPGRAPEDTCQAVIDAMLPEHPSDDIALLVAGTRLLSPSRVAEWEVPPDPAAVARVRGECGEQLRAWGLEEIGFVTELILSELITNAIRYGAPPIRVRLLHNRSLICEVSDGSSTSPHLRRAKTTDEGGRGLFLVAQFAMRWGTRYIPGGKVIWTEQALRGTADTTPRELSDEALLDQFDDDSF</sequence>
<accession>A0A5P0YWR6</accession>
<name>A0A5P0YWR6_9ACTN</name>
<reference evidence="17 18" key="1">
    <citation type="submission" date="2019-10" db="EMBL/GenBank/DDBJ databases">
        <title>Streptomyces sp. nov., a novel actinobacterium isolated from alkaline environment.</title>
        <authorList>
            <person name="Golinska P."/>
        </authorList>
    </citation>
    <scope>NUCLEOTIDE SEQUENCE [LARGE SCALE GENOMIC DNA]</scope>
    <source>
        <strain evidence="17 18">OF1</strain>
    </source>
</reference>
<evidence type="ECO:0000259" key="15">
    <source>
        <dbReference type="SMART" id="SM00331"/>
    </source>
</evidence>
<keyword evidence="11" id="KW-0902">Two-component regulatory system</keyword>
<dbReference type="InterPro" id="IPR029016">
    <property type="entry name" value="GAF-like_dom_sf"/>
</dbReference>
<evidence type="ECO:0000256" key="8">
    <source>
        <dbReference type="ARBA" id="ARBA00022801"/>
    </source>
</evidence>
<dbReference type="FunFam" id="3.30.450.40:FF:000035">
    <property type="entry name" value="PAS sensor protein"/>
    <property type="match status" value="1"/>
</dbReference>
<keyword evidence="18" id="KW-1185">Reference proteome</keyword>
<evidence type="ECO:0000256" key="4">
    <source>
        <dbReference type="ARBA" id="ARBA00022679"/>
    </source>
</evidence>
<keyword evidence="10 13" id="KW-1133">Transmembrane helix</keyword>
<dbReference type="InterPro" id="IPR001932">
    <property type="entry name" value="PPM-type_phosphatase-like_dom"/>
</dbReference>
<evidence type="ECO:0000256" key="7">
    <source>
        <dbReference type="ARBA" id="ARBA00022777"/>
    </source>
</evidence>
<proteinExistence type="predicted"/>
<dbReference type="Proteomes" id="UP000320857">
    <property type="component" value="Unassembled WGS sequence"/>
</dbReference>
<evidence type="ECO:0000256" key="11">
    <source>
        <dbReference type="ARBA" id="ARBA00023012"/>
    </source>
</evidence>
<comment type="subcellular location">
    <subcellularLocation>
        <location evidence="1">Cell membrane</location>
        <topology evidence="1">Multi-pass membrane protein</topology>
    </subcellularLocation>
</comment>
<dbReference type="FunFam" id="3.30.565.10:FF:000028">
    <property type="entry name" value="PAS sensor protein"/>
    <property type="match status" value="1"/>
</dbReference>
<dbReference type="InterPro" id="IPR033463">
    <property type="entry name" value="sCache_3"/>
</dbReference>
<feature type="transmembrane region" description="Helical" evidence="13">
    <location>
        <begin position="20"/>
        <end position="43"/>
    </location>
</feature>
<keyword evidence="8" id="KW-0378">Hydrolase</keyword>
<evidence type="ECO:0000259" key="14">
    <source>
        <dbReference type="SMART" id="SM00065"/>
    </source>
</evidence>
<dbReference type="AlphaFoldDB" id="A0A5P0YWR6"/>
<dbReference type="Proteomes" id="UP000517765">
    <property type="component" value="Unassembled WGS sequence"/>
</dbReference>
<dbReference type="GO" id="GO:0005524">
    <property type="term" value="F:ATP binding"/>
    <property type="evidence" value="ECO:0007669"/>
    <property type="project" value="UniProtKB-KW"/>
</dbReference>
<dbReference type="FunFam" id="3.60.40.10:FF:000031">
    <property type="entry name" value="PAS sensor protein"/>
    <property type="match status" value="1"/>
</dbReference>
<evidence type="ECO:0000256" key="6">
    <source>
        <dbReference type="ARBA" id="ARBA00022741"/>
    </source>
</evidence>
<keyword evidence="3" id="KW-0597">Phosphoprotein</keyword>
<keyword evidence="9" id="KW-0067">ATP-binding</keyword>
<dbReference type="InterPro" id="IPR003594">
    <property type="entry name" value="HATPase_dom"/>
</dbReference>
<dbReference type="CDD" id="cd16936">
    <property type="entry name" value="HATPase_RsbW-like"/>
    <property type="match status" value="1"/>
</dbReference>
<dbReference type="GO" id="GO:0016791">
    <property type="term" value="F:phosphatase activity"/>
    <property type="evidence" value="ECO:0007669"/>
    <property type="project" value="TreeGrafter"/>
</dbReference>
<dbReference type="Pfam" id="PF13581">
    <property type="entry name" value="HATPase_c_2"/>
    <property type="match status" value="1"/>
</dbReference>
<comment type="caution">
    <text evidence="17">The sequence shown here is derived from an EMBL/GenBank/DDBJ whole genome shotgun (WGS) entry which is preliminary data.</text>
</comment>
<dbReference type="InterPro" id="IPR036457">
    <property type="entry name" value="PPM-type-like_dom_sf"/>
</dbReference>
<evidence type="ECO:0000313" key="17">
    <source>
        <dbReference type="EMBL" id="MQS04728.1"/>
    </source>
</evidence>
<evidence type="ECO:0000313" key="19">
    <source>
        <dbReference type="Proteomes" id="UP000517765"/>
    </source>
</evidence>